<keyword evidence="3" id="KW-1185">Reference proteome</keyword>
<evidence type="ECO:0000256" key="1">
    <source>
        <dbReference type="SAM" id="SignalP"/>
    </source>
</evidence>
<dbReference type="RefSeq" id="WP_146479755.1">
    <property type="nucleotide sequence ID" value="NZ_CP042266.1"/>
</dbReference>
<proteinExistence type="predicted"/>
<feature type="signal peptide" evidence="1">
    <location>
        <begin position="1"/>
        <end position="23"/>
    </location>
</feature>
<keyword evidence="1" id="KW-0732">Signal</keyword>
<organism evidence="2 3">
    <name type="scientific">Streptomyces qinzhouensis</name>
    <dbReference type="NCBI Taxonomy" id="2599401"/>
    <lineage>
        <taxon>Bacteria</taxon>
        <taxon>Bacillati</taxon>
        <taxon>Actinomycetota</taxon>
        <taxon>Actinomycetes</taxon>
        <taxon>Kitasatosporales</taxon>
        <taxon>Streptomycetaceae</taxon>
        <taxon>Streptomyces</taxon>
    </lineage>
</organism>
<gene>
    <name evidence="2" type="ORF">FQU76_07815</name>
</gene>
<name>A0A5B8IGP4_9ACTN</name>
<dbReference type="KEGG" id="sqz:FQU76_07815"/>
<dbReference type="Proteomes" id="UP000320580">
    <property type="component" value="Chromosome"/>
</dbReference>
<dbReference type="EMBL" id="CP042266">
    <property type="protein sequence ID" value="QDY76459.1"/>
    <property type="molecule type" value="Genomic_DNA"/>
</dbReference>
<accession>A0A5B8IGP4</accession>
<evidence type="ECO:0000313" key="2">
    <source>
        <dbReference type="EMBL" id="QDY76459.1"/>
    </source>
</evidence>
<reference evidence="2 3" key="1">
    <citation type="submission" date="2019-07" db="EMBL/GenBank/DDBJ databases">
        <authorList>
            <person name="Zhu P."/>
        </authorList>
    </citation>
    <scope>NUCLEOTIDE SEQUENCE [LARGE SCALE GENOMIC DNA]</scope>
    <source>
        <strain evidence="2 3">SSL-25</strain>
    </source>
</reference>
<protein>
    <submittedName>
        <fullName evidence="2">XRE family transcriptional regulator</fullName>
    </submittedName>
</protein>
<evidence type="ECO:0000313" key="3">
    <source>
        <dbReference type="Proteomes" id="UP000320580"/>
    </source>
</evidence>
<dbReference type="AlphaFoldDB" id="A0A5B8IGP4"/>
<dbReference type="OrthoDB" id="3865941at2"/>
<feature type="chain" id="PRO_5022942175" evidence="1">
    <location>
        <begin position="24"/>
        <end position="339"/>
    </location>
</feature>
<sequence length="339" mass="35128">MRRRRLLRGVAVTAAAAAGFAHPAGSPRPDTDAAVGDALVAGLRDAMLGIGARPPGTEIPDALLERALAAFHACDYTALAVLLPGAIRAGHAEGTGTGLARAYTLATRMLVKLDEQQLGWMAADRARQYAGSTGDPMQSAEAARQLAVLARRAGWHDQALSIALSAADDPALRTAGPDGAAQRGLLVQSAAYTAARAGDADGMRELTGEAAAIATALRGTTRLRHHGGGFSPATVQLHLVSAENSAGDPGRALTAAEALIPQQLPTVERQARYFSDVATAYAALGRRADCVRALLAAERMAPQETHTRPAVRTMVQGLLVSGRTTTELRGLAARSGLNF</sequence>